<dbReference type="InterPro" id="IPR044005">
    <property type="entry name" value="DZR_2"/>
</dbReference>
<evidence type="ECO:0000313" key="4">
    <source>
        <dbReference type="EMBL" id="NVD43770.1"/>
    </source>
</evidence>
<comment type="similarity">
    <text evidence="1">Belongs to the ComF/GntX family.</text>
</comment>
<dbReference type="Pfam" id="PF00156">
    <property type="entry name" value="Pribosyltran"/>
    <property type="match status" value="1"/>
</dbReference>
<dbReference type="Proteomes" id="UP000561438">
    <property type="component" value="Unassembled WGS sequence"/>
</dbReference>
<dbReference type="InterPro" id="IPR051910">
    <property type="entry name" value="ComF/GntX_DNA_util-trans"/>
</dbReference>
<feature type="domain" description="Phosphoribosyltransferase" evidence="2">
    <location>
        <begin position="197"/>
        <end position="259"/>
    </location>
</feature>
<dbReference type="PANTHER" id="PTHR47505">
    <property type="entry name" value="DNA UTILIZATION PROTEIN YHGH"/>
    <property type="match status" value="1"/>
</dbReference>
<proteinExistence type="inferred from homology"/>
<feature type="domain" description="Double zinc ribbon" evidence="3">
    <location>
        <begin position="30"/>
        <end position="86"/>
    </location>
</feature>
<evidence type="ECO:0000259" key="3">
    <source>
        <dbReference type="Pfam" id="PF18912"/>
    </source>
</evidence>
<dbReference type="Gene3D" id="3.40.50.2020">
    <property type="match status" value="1"/>
</dbReference>
<dbReference type="PANTHER" id="PTHR47505:SF1">
    <property type="entry name" value="DNA UTILIZATION PROTEIN YHGH"/>
    <property type="match status" value="1"/>
</dbReference>
<gene>
    <name evidence="4" type="ORF">HUV48_01905</name>
</gene>
<dbReference type="Pfam" id="PF18912">
    <property type="entry name" value="DZR_2"/>
    <property type="match status" value="1"/>
</dbReference>
<dbReference type="EMBL" id="JABWGV010000001">
    <property type="protein sequence ID" value="NVD43770.1"/>
    <property type="molecule type" value="Genomic_DNA"/>
</dbReference>
<dbReference type="CDD" id="cd06223">
    <property type="entry name" value="PRTases_typeI"/>
    <property type="match status" value="1"/>
</dbReference>
<dbReference type="InterPro" id="IPR000836">
    <property type="entry name" value="PRTase_dom"/>
</dbReference>
<protein>
    <submittedName>
        <fullName evidence="4">ComF family protein</fullName>
    </submittedName>
</protein>
<organism evidence="4 5">
    <name type="scientific">Qipengyuania atrilutea</name>
    <dbReference type="NCBI Taxonomy" id="2744473"/>
    <lineage>
        <taxon>Bacteria</taxon>
        <taxon>Pseudomonadati</taxon>
        <taxon>Pseudomonadota</taxon>
        <taxon>Alphaproteobacteria</taxon>
        <taxon>Sphingomonadales</taxon>
        <taxon>Erythrobacteraceae</taxon>
        <taxon>Qipengyuania</taxon>
    </lineage>
</organism>
<sequence>MVGFLPAPCKSGSTAVVSLSTQLSRTFAPVIDLVYPPRCPACGEGTASQTGLCLSCWSSLEIPSEPCCTLCQYPLDLEESGGSTECLVCANHPPLHSGIAAGTIYNDTSRKLVLAFKHGRRIALARLLASFIAARLPADTADYLIVPVPLHRLRLWQRGFNQAALLARDLERLGKGRLIVDGLVRRKYTRPLGNLGQQERKQILAGSIHVNARRAERLENAKVILVDDVLTSGATTNVCTDVLKQAGASEIVIACAARKLR</sequence>
<reference evidence="4 5" key="1">
    <citation type="submission" date="2020-06" db="EMBL/GenBank/DDBJ databases">
        <title>Altererythrobacter sp. HHU K3-1.</title>
        <authorList>
            <person name="Zhang D."/>
            <person name="Xue H."/>
        </authorList>
    </citation>
    <scope>NUCLEOTIDE SEQUENCE [LARGE SCALE GENOMIC DNA]</scope>
    <source>
        <strain evidence="4 5">HHU K3-1</strain>
    </source>
</reference>
<evidence type="ECO:0000313" key="5">
    <source>
        <dbReference type="Proteomes" id="UP000561438"/>
    </source>
</evidence>
<name>A0A850GZV9_9SPHN</name>
<dbReference type="InterPro" id="IPR029057">
    <property type="entry name" value="PRTase-like"/>
</dbReference>
<dbReference type="AlphaFoldDB" id="A0A850GZV9"/>
<dbReference type="SUPFAM" id="SSF53271">
    <property type="entry name" value="PRTase-like"/>
    <property type="match status" value="1"/>
</dbReference>
<comment type="caution">
    <text evidence="4">The sequence shown here is derived from an EMBL/GenBank/DDBJ whole genome shotgun (WGS) entry which is preliminary data.</text>
</comment>
<evidence type="ECO:0000259" key="2">
    <source>
        <dbReference type="Pfam" id="PF00156"/>
    </source>
</evidence>
<keyword evidence="5" id="KW-1185">Reference proteome</keyword>
<accession>A0A850GZV9</accession>
<evidence type="ECO:0000256" key="1">
    <source>
        <dbReference type="ARBA" id="ARBA00008007"/>
    </source>
</evidence>